<dbReference type="InterPro" id="IPR006321">
    <property type="entry name" value="PilT/PilU"/>
</dbReference>
<dbReference type="InterPro" id="IPR027417">
    <property type="entry name" value="P-loop_NTPase"/>
</dbReference>
<dbReference type="AlphaFoldDB" id="A0A3B0WBZ4"/>
<dbReference type="GO" id="GO:0005524">
    <property type="term" value="F:ATP binding"/>
    <property type="evidence" value="ECO:0007669"/>
    <property type="project" value="InterPro"/>
</dbReference>
<dbReference type="CDD" id="cd01131">
    <property type="entry name" value="PilT"/>
    <property type="match status" value="1"/>
</dbReference>
<comment type="similarity">
    <text evidence="1">Belongs to the GSP E family.</text>
</comment>
<dbReference type="PANTHER" id="PTHR30486">
    <property type="entry name" value="TWITCHING MOTILITY PROTEIN PILT"/>
    <property type="match status" value="1"/>
</dbReference>
<gene>
    <name evidence="4" type="ORF">MNBD_GAMMA03-1530</name>
</gene>
<sequence length="388" mass="43166">MSNPTEENYSDLQKMLIHFTQHGGSDLFITAGRPATMKQNSRLINLTEERIMPPLAIQLCNELMNEEQQATFQETHECNFAFHIAGIARYRANVFMQRGTPGMVIRAVQTEIPNFDDLNLPSILKELIMEKNGLILIVGGTGSGKSTSLASLVDYRNRESEGHIITIEDPIEFVHSHKRSIVTQREVGVDTDTYDSALKNTLRQAPNVILIGEIRAKETMGHAIAFAETGHLCLSTLHSNNTNQTLDRIINFFPADQHAHILMDLSLNLKAIVSQRLIPKIGGGLIAAVEVLINSPRISELILKGKVSEIKQLMQNSQALGMQTFDQSLFKLYEDEAITYEDALRGADSGNDLRLSIKLNSKRPIPSETANGEAAEETQFQLKTESED</sequence>
<dbReference type="InterPro" id="IPR050921">
    <property type="entry name" value="T4SS_GSP_E_ATPase"/>
</dbReference>
<dbReference type="SUPFAM" id="SSF52540">
    <property type="entry name" value="P-loop containing nucleoside triphosphate hydrolases"/>
    <property type="match status" value="1"/>
</dbReference>
<dbReference type="Gene3D" id="3.40.50.300">
    <property type="entry name" value="P-loop containing nucleotide triphosphate hydrolases"/>
    <property type="match status" value="1"/>
</dbReference>
<organism evidence="4">
    <name type="scientific">hydrothermal vent metagenome</name>
    <dbReference type="NCBI Taxonomy" id="652676"/>
    <lineage>
        <taxon>unclassified sequences</taxon>
        <taxon>metagenomes</taxon>
        <taxon>ecological metagenomes</taxon>
    </lineage>
</organism>
<dbReference type="Pfam" id="PF00437">
    <property type="entry name" value="T2SSE"/>
    <property type="match status" value="1"/>
</dbReference>
<feature type="region of interest" description="Disordered" evidence="2">
    <location>
        <begin position="363"/>
        <end position="388"/>
    </location>
</feature>
<dbReference type="NCBIfam" id="TIGR01420">
    <property type="entry name" value="pilT_fam"/>
    <property type="match status" value="1"/>
</dbReference>
<dbReference type="EMBL" id="UOFC01000195">
    <property type="protein sequence ID" value="VAW48257.1"/>
    <property type="molecule type" value="Genomic_DNA"/>
</dbReference>
<proteinExistence type="inferred from homology"/>
<protein>
    <submittedName>
        <fullName evidence="4">Type IV pilus assembly ATPase component PilU</fullName>
    </submittedName>
</protein>
<feature type="domain" description="Bacterial type II secretion system protein E" evidence="3">
    <location>
        <begin position="123"/>
        <end position="281"/>
    </location>
</feature>
<feature type="compositionally biased region" description="Polar residues" evidence="2">
    <location>
        <begin position="378"/>
        <end position="388"/>
    </location>
</feature>
<dbReference type="GO" id="GO:0016887">
    <property type="term" value="F:ATP hydrolysis activity"/>
    <property type="evidence" value="ECO:0007669"/>
    <property type="project" value="InterPro"/>
</dbReference>
<accession>A0A3B0WBZ4</accession>
<evidence type="ECO:0000259" key="3">
    <source>
        <dbReference type="Pfam" id="PF00437"/>
    </source>
</evidence>
<reference evidence="4" key="1">
    <citation type="submission" date="2018-06" db="EMBL/GenBank/DDBJ databases">
        <authorList>
            <person name="Zhirakovskaya E."/>
        </authorList>
    </citation>
    <scope>NUCLEOTIDE SEQUENCE</scope>
</reference>
<dbReference type="InterPro" id="IPR001482">
    <property type="entry name" value="T2SS/T4SS_dom"/>
</dbReference>
<dbReference type="Gene3D" id="3.30.450.90">
    <property type="match status" value="1"/>
</dbReference>
<evidence type="ECO:0000313" key="4">
    <source>
        <dbReference type="EMBL" id="VAW48257.1"/>
    </source>
</evidence>
<name>A0A3B0WBZ4_9ZZZZ</name>
<evidence type="ECO:0000256" key="1">
    <source>
        <dbReference type="ARBA" id="ARBA00006611"/>
    </source>
</evidence>
<evidence type="ECO:0000256" key="2">
    <source>
        <dbReference type="SAM" id="MobiDB-lite"/>
    </source>
</evidence>
<dbReference type="PANTHER" id="PTHR30486:SF12">
    <property type="entry name" value="TYPE IV PILUS ATPASE PILU"/>
    <property type="match status" value="1"/>
</dbReference>